<dbReference type="Pfam" id="PF24758">
    <property type="entry name" value="LRR_At5g56370"/>
    <property type="match status" value="1"/>
</dbReference>
<dbReference type="AlphaFoldDB" id="A0A0A8XTW1"/>
<reference evidence="2" key="1">
    <citation type="submission" date="2014-09" db="EMBL/GenBank/DDBJ databases">
        <authorList>
            <person name="Magalhaes I.L.F."/>
            <person name="Oliveira U."/>
            <person name="Santos F.R."/>
            <person name="Vidigal T.H.D.A."/>
            <person name="Brescovit A.D."/>
            <person name="Santos A.J."/>
        </authorList>
    </citation>
    <scope>NUCLEOTIDE SEQUENCE</scope>
    <source>
        <tissue evidence="2">Shoot tissue taken approximately 20 cm above the soil surface</tissue>
    </source>
</reference>
<organism evidence="2">
    <name type="scientific">Arundo donax</name>
    <name type="common">Giant reed</name>
    <name type="synonym">Donax arundinaceus</name>
    <dbReference type="NCBI Taxonomy" id="35708"/>
    <lineage>
        <taxon>Eukaryota</taxon>
        <taxon>Viridiplantae</taxon>
        <taxon>Streptophyta</taxon>
        <taxon>Embryophyta</taxon>
        <taxon>Tracheophyta</taxon>
        <taxon>Spermatophyta</taxon>
        <taxon>Magnoliopsida</taxon>
        <taxon>Liliopsida</taxon>
        <taxon>Poales</taxon>
        <taxon>Poaceae</taxon>
        <taxon>PACMAD clade</taxon>
        <taxon>Arundinoideae</taxon>
        <taxon>Arundineae</taxon>
        <taxon>Arundo</taxon>
    </lineage>
</organism>
<name>A0A0A8XTW1_ARUDO</name>
<evidence type="ECO:0000313" key="2">
    <source>
        <dbReference type="EMBL" id="JAD17331.1"/>
    </source>
</evidence>
<sequence>MPSPTVPSVRVLALKVSFRVRKLARMVPAFLRCFPNVDTLHIESGKSDSSAGKLNLSFWQCAAPIECVDTC</sequence>
<accession>A0A0A8XTW1</accession>
<reference evidence="2" key="2">
    <citation type="journal article" date="2015" name="Data Brief">
        <title>Shoot transcriptome of the giant reed, Arundo donax.</title>
        <authorList>
            <person name="Barrero R.A."/>
            <person name="Guerrero F.D."/>
            <person name="Moolhuijzen P."/>
            <person name="Goolsby J.A."/>
            <person name="Tidwell J."/>
            <person name="Bellgard S.E."/>
            <person name="Bellgard M.I."/>
        </authorList>
    </citation>
    <scope>NUCLEOTIDE SEQUENCE</scope>
    <source>
        <tissue evidence="2">Shoot tissue taken approximately 20 cm above the soil surface</tissue>
    </source>
</reference>
<evidence type="ECO:0000259" key="1">
    <source>
        <dbReference type="Pfam" id="PF24758"/>
    </source>
</evidence>
<proteinExistence type="predicted"/>
<protein>
    <recommendedName>
        <fullName evidence="1">F-box/LRR-repeat protein 15/At3g58940/PEG3-like LRR domain-containing protein</fullName>
    </recommendedName>
</protein>
<dbReference type="InterPro" id="IPR055411">
    <property type="entry name" value="LRR_FXL15/At3g58940/PEG3-like"/>
</dbReference>
<dbReference type="EMBL" id="GBRH01280564">
    <property type="protein sequence ID" value="JAD17331.1"/>
    <property type="molecule type" value="Transcribed_RNA"/>
</dbReference>
<feature type="domain" description="F-box/LRR-repeat protein 15/At3g58940/PEG3-like LRR" evidence="1">
    <location>
        <begin position="2"/>
        <end position="42"/>
    </location>
</feature>